<dbReference type="HOGENOM" id="CLU_2213503_0_0_1"/>
<dbReference type="Gramene" id="ERN00516">
    <property type="protein sequence ID" value="ERN00516"/>
    <property type="gene ID" value="AMTR_s00102p00049840"/>
</dbReference>
<dbReference type="AlphaFoldDB" id="W1NYX8"/>
<name>W1NYX8_AMBTC</name>
<dbReference type="Proteomes" id="UP000017836">
    <property type="component" value="Unassembled WGS sequence"/>
</dbReference>
<proteinExistence type="predicted"/>
<evidence type="ECO:0000313" key="2">
    <source>
        <dbReference type="Proteomes" id="UP000017836"/>
    </source>
</evidence>
<sequence>MGLAKIIARAGILGGFFNRKVDSVGMIAGAGILERFFNRKVWLVGKKTGAGILERFFNRKVWLVGKKTGAGILGRVSKGGLAREIVGEVLLSEPSMGVRKEAVVVLA</sequence>
<protein>
    <submittedName>
        <fullName evidence="1">Uncharacterized protein</fullName>
    </submittedName>
</protein>
<evidence type="ECO:0000313" key="1">
    <source>
        <dbReference type="EMBL" id="ERN00516.1"/>
    </source>
</evidence>
<reference evidence="2" key="1">
    <citation type="journal article" date="2013" name="Science">
        <title>The Amborella genome and the evolution of flowering plants.</title>
        <authorList>
            <consortium name="Amborella Genome Project"/>
        </authorList>
    </citation>
    <scope>NUCLEOTIDE SEQUENCE [LARGE SCALE GENOMIC DNA]</scope>
</reference>
<keyword evidence="2" id="KW-1185">Reference proteome</keyword>
<gene>
    <name evidence="1" type="ORF">AMTR_s00102p00049840</name>
</gene>
<organism evidence="1 2">
    <name type="scientific">Amborella trichopoda</name>
    <dbReference type="NCBI Taxonomy" id="13333"/>
    <lineage>
        <taxon>Eukaryota</taxon>
        <taxon>Viridiplantae</taxon>
        <taxon>Streptophyta</taxon>
        <taxon>Embryophyta</taxon>
        <taxon>Tracheophyta</taxon>
        <taxon>Spermatophyta</taxon>
        <taxon>Magnoliopsida</taxon>
        <taxon>Amborellales</taxon>
        <taxon>Amborellaceae</taxon>
        <taxon>Amborella</taxon>
    </lineage>
</organism>
<accession>W1NYX8</accession>
<dbReference type="EMBL" id="KI394858">
    <property type="protein sequence ID" value="ERN00516.1"/>
    <property type="molecule type" value="Genomic_DNA"/>
</dbReference>